<protein>
    <submittedName>
        <fullName evidence="2">DUF3789 domain-containing protein</fullName>
    </submittedName>
</protein>
<name>A0A855U907_ENTFL</name>
<keyword evidence="1" id="KW-0812">Transmembrane</keyword>
<gene>
    <name evidence="2" type="ORF">DAI13_11280</name>
</gene>
<accession>A0A855U907</accession>
<sequence length="35" mass="3829">MFLFLLGMFIGCLLGITILSCLAIAKYDDMSSGRN</sequence>
<proteinExistence type="predicted"/>
<evidence type="ECO:0000313" key="2">
    <source>
        <dbReference type="EMBL" id="PTN78303.1"/>
    </source>
</evidence>
<reference evidence="2 3" key="1">
    <citation type="submission" date="2018-04" db="EMBL/GenBank/DDBJ databases">
        <authorList>
            <person name="Van Tyne D."/>
        </authorList>
    </citation>
    <scope>NUCLEOTIDE SEQUENCE [LARGE SCALE GENOMIC DNA]</scope>
    <source>
        <strain evidence="2 3">B2535</strain>
    </source>
</reference>
<organism evidence="2 3">
    <name type="scientific">Enterococcus faecalis</name>
    <name type="common">Streptococcus faecalis</name>
    <dbReference type="NCBI Taxonomy" id="1351"/>
    <lineage>
        <taxon>Bacteria</taxon>
        <taxon>Bacillati</taxon>
        <taxon>Bacillota</taxon>
        <taxon>Bacilli</taxon>
        <taxon>Lactobacillales</taxon>
        <taxon>Enterococcaceae</taxon>
        <taxon>Enterococcus</taxon>
    </lineage>
</organism>
<keyword evidence="1" id="KW-0472">Membrane</keyword>
<evidence type="ECO:0000256" key="1">
    <source>
        <dbReference type="SAM" id="Phobius"/>
    </source>
</evidence>
<feature type="transmembrane region" description="Helical" evidence="1">
    <location>
        <begin position="6"/>
        <end position="25"/>
    </location>
</feature>
<dbReference type="Proteomes" id="UP000244140">
    <property type="component" value="Unassembled WGS sequence"/>
</dbReference>
<comment type="caution">
    <text evidence="2">The sequence shown here is derived from an EMBL/GenBank/DDBJ whole genome shotgun (WGS) entry which is preliminary data.</text>
</comment>
<dbReference type="EMBL" id="PZZH01000001">
    <property type="protein sequence ID" value="PTN78303.1"/>
    <property type="molecule type" value="Genomic_DNA"/>
</dbReference>
<dbReference type="AlphaFoldDB" id="A0A855U907"/>
<keyword evidence="1" id="KW-1133">Transmembrane helix</keyword>
<evidence type="ECO:0000313" key="3">
    <source>
        <dbReference type="Proteomes" id="UP000244140"/>
    </source>
</evidence>